<dbReference type="RefSeq" id="WP_078745826.1">
    <property type="nucleotide sequence ID" value="NZ_FUXG01000015.1"/>
</dbReference>
<dbReference type="InterPro" id="IPR011761">
    <property type="entry name" value="ATP-grasp"/>
</dbReference>
<evidence type="ECO:0000256" key="4">
    <source>
        <dbReference type="PROSITE-ProRule" id="PRU00409"/>
    </source>
</evidence>
<dbReference type="InterPro" id="IPR003135">
    <property type="entry name" value="ATP-grasp_carboxylate-amine"/>
</dbReference>
<comment type="caution">
    <text evidence="6">The sequence shown here is derived from an EMBL/GenBank/DDBJ whole genome shotgun (WGS) entry which is preliminary data.</text>
</comment>
<proteinExistence type="predicted"/>
<dbReference type="OrthoDB" id="9775266at2"/>
<dbReference type="STRING" id="64969.SAMN02745127_02256"/>
<keyword evidence="1 4" id="KW-0547">Nucleotide-binding</keyword>
<evidence type="ECO:0000313" key="7">
    <source>
        <dbReference type="Proteomes" id="UP000191418"/>
    </source>
</evidence>
<evidence type="ECO:0000256" key="2">
    <source>
        <dbReference type="ARBA" id="ARBA00022840"/>
    </source>
</evidence>
<accession>A0A1T4RA92</accession>
<dbReference type="SUPFAM" id="SSF56059">
    <property type="entry name" value="Glutathione synthetase ATP-binding domain-like"/>
    <property type="match status" value="1"/>
</dbReference>
<evidence type="ECO:0000259" key="5">
    <source>
        <dbReference type="PROSITE" id="PS50975"/>
    </source>
</evidence>
<evidence type="ECO:0000256" key="3">
    <source>
        <dbReference type="ARBA" id="ARBA00023211"/>
    </source>
</evidence>
<dbReference type="GO" id="GO:0005524">
    <property type="term" value="F:ATP binding"/>
    <property type="evidence" value="ECO:0007669"/>
    <property type="project" value="UniProtKB-UniRule"/>
</dbReference>
<dbReference type="Proteomes" id="UP000191418">
    <property type="component" value="Unassembled WGS sequence"/>
</dbReference>
<sequence>MFDIQYIHNYPGISPFAKEPILLALITPSGLISKEIYQRCLNLFAHYPEWLSDELSQHLTEMKDPPPLELSPQVLLGKTIAQWTLAALNEVRGFIQAAGADVTPDGRIQVWLGFHHIQVSKTALELTLRALLLAGDSTEGISIQNKAIIDQQLNALWLDCKQCHPDYQARILMYAAQQLGIPFLPFIENSRFWQFGWGCNARVFMESASNKDGMLAAHWAGSKVSSKQIFVQLGMPTPQYLLVQHQEQLEEAALKVGWPCVIKPLNCGGGKGVSANIQNLATLKKGYHYARKFSSDSLMVERHIEGDDYRIMVIGGKVSAVIRRDPASITGDGIQTISQLIKQLNKNRTTNLVKSAYKRPIMIDDVLIAQLEQQDVSLNYVPATGVKISLRSNANISTGGSGTDVSTGVHPDLIKAAEAIATTMGLHTTGVDYITTDISRSWSEGAGTFIEVNTTPGLDVLISSGLDPLTVGTQVLGETIASVPICFIVVSPEELDIVMEILQQKSLSDDKGWSCKQKVSIGSLTLNTEGMSPQQATEVMLRHQSLHQAIVVYDTEQLMRYGAPISQCEQVLVSPMAVKVLSRPWIGMLKGLPSKNTLSTCGIEEICIQLTQYY</sequence>
<dbReference type="Gene3D" id="3.30.470.20">
    <property type="entry name" value="ATP-grasp fold, B domain"/>
    <property type="match status" value="2"/>
</dbReference>
<dbReference type="PANTHER" id="PTHR21621:SF0">
    <property type="entry name" value="BETA-CITRYLGLUTAMATE SYNTHASE B-RELATED"/>
    <property type="match status" value="1"/>
</dbReference>
<evidence type="ECO:0000313" key="6">
    <source>
        <dbReference type="EMBL" id="OPX55152.1"/>
    </source>
</evidence>
<dbReference type="GO" id="GO:0016879">
    <property type="term" value="F:ligase activity, forming carbon-nitrogen bonds"/>
    <property type="evidence" value="ECO:0007669"/>
    <property type="project" value="TreeGrafter"/>
</dbReference>
<protein>
    <recommendedName>
        <fullName evidence="5">ATP-grasp domain-containing protein</fullName>
    </recommendedName>
</protein>
<dbReference type="GO" id="GO:0005737">
    <property type="term" value="C:cytoplasm"/>
    <property type="evidence" value="ECO:0007669"/>
    <property type="project" value="TreeGrafter"/>
</dbReference>
<gene>
    <name evidence="6" type="ORF">BTE48_10330</name>
</gene>
<keyword evidence="2 4" id="KW-0067">ATP-binding</keyword>
<dbReference type="PANTHER" id="PTHR21621">
    <property type="entry name" value="RIBOSOMAL PROTEIN S6 MODIFICATION PROTEIN"/>
    <property type="match status" value="1"/>
</dbReference>
<keyword evidence="7" id="KW-1185">Reference proteome</keyword>
<dbReference type="EMBL" id="MTSM01000012">
    <property type="protein sequence ID" value="OPX55152.1"/>
    <property type="molecule type" value="Genomic_DNA"/>
</dbReference>
<feature type="domain" description="ATP-grasp" evidence="5">
    <location>
        <begin position="227"/>
        <end position="484"/>
    </location>
</feature>
<dbReference type="Pfam" id="PF02222">
    <property type="entry name" value="ATP-grasp"/>
    <property type="match status" value="1"/>
</dbReference>
<name>A0A1T4RA92_9GAMM</name>
<dbReference type="AlphaFoldDB" id="A0A1T4RA92"/>
<dbReference type="GO" id="GO:0046872">
    <property type="term" value="F:metal ion binding"/>
    <property type="evidence" value="ECO:0007669"/>
    <property type="project" value="InterPro"/>
</dbReference>
<evidence type="ECO:0000256" key="1">
    <source>
        <dbReference type="ARBA" id="ARBA00022741"/>
    </source>
</evidence>
<organism evidence="6 7">
    <name type="scientific">Oceanospirillum multiglobuliferum</name>
    <dbReference type="NCBI Taxonomy" id="64969"/>
    <lineage>
        <taxon>Bacteria</taxon>
        <taxon>Pseudomonadati</taxon>
        <taxon>Pseudomonadota</taxon>
        <taxon>Gammaproteobacteria</taxon>
        <taxon>Oceanospirillales</taxon>
        <taxon>Oceanospirillaceae</taxon>
        <taxon>Oceanospirillum</taxon>
    </lineage>
</organism>
<keyword evidence="3" id="KW-0464">Manganese</keyword>
<dbReference type="PROSITE" id="PS50975">
    <property type="entry name" value="ATP_GRASP"/>
    <property type="match status" value="1"/>
</dbReference>
<reference evidence="6 7" key="1">
    <citation type="submission" date="2017-01" db="EMBL/GenBank/DDBJ databases">
        <title>Genome Sequencing of a Marine Spirillum, Oceanospirillum multiglobuliferum ATCC 33336, from Japan.</title>
        <authorList>
            <person name="Carney J.G."/>
            <person name="Trachtenberg A.M."/>
            <person name="Rheaume B.A."/>
            <person name="Linnane J.D."/>
            <person name="Pitts N.L."/>
            <person name="Mykles D.L."/>
            <person name="Maclea K.S."/>
        </authorList>
    </citation>
    <scope>NUCLEOTIDE SEQUENCE [LARGE SCALE GENOMIC DNA]</scope>
    <source>
        <strain evidence="6 7">ATCC 33336</strain>
    </source>
</reference>